<keyword evidence="2" id="KW-1185">Reference proteome</keyword>
<protein>
    <submittedName>
        <fullName evidence="1">Uncharacterized protein</fullName>
    </submittedName>
</protein>
<organism evidence="1 2">
    <name type="scientific">Candidatus Sodalis endolongispinus</name>
    <dbReference type="NCBI Taxonomy" id="2812662"/>
    <lineage>
        <taxon>Bacteria</taxon>
        <taxon>Pseudomonadati</taxon>
        <taxon>Pseudomonadota</taxon>
        <taxon>Gammaproteobacteria</taxon>
        <taxon>Enterobacterales</taxon>
        <taxon>Bruguierivoracaceae</taxon>
        <taxon>Sodalis</taxon>
    </lineage>
</organism>
<dbReference type="Proteomes" id="UP000811282">
    <property type="component" value="Unassembled WGS sequence"/>
</dbReference>
<reference evidence="1 2" key="1">
    <citation type="journal article" date="2021" name="Genome Biol. Evol.">
        <title>The evolution of interdependence in a four-way mealybug symbiosis.</title>
        <authorList>
            <person name="Garber A.I."/>
            <person name="Kupper M."/>
            <person name="Laetsch D.R."/>
            <person name="Weldon S.R."/>
            <person name="Ladinsky M.S."/>
            <person name="Bjorkman P.J."/>
            <person name="McCutcheon J.P."/>
        </authorList>
    </citation>
    <scope>NUCLEOTIDE SEQUENCE [LARGE SCALE GENOMIC DNA]</scope>
    <source>
        <strain evidence="1">SOD</strain>
    </source>
</reference>
<evidence type="ECO:0000313" key="2">
    <source>
        <dbReference type="Proteomes" id="UP000811282"/>
    </source>
</evidence>
<comment type="caution">
    <text evidence="1">The sequence shown here is derived from an EMBL/GenBank/DDBJ whole genome shotgun (WGS) entry which is preliminary data.</text>
</comment>
<name>A0ABS5YEE2_9GAMM</name>
<dbReference type="RefSeq" id="WP_215671063.1">
    <property type="nucleotide sequence ID" value="NZ_JAFJYC010000002.1"/>
</dbReference>
<proteinExistence type="predicted"/>
<dbReference type="EMBL" id="JAFJYC010000002">
    <property type="protein sequence ID" value="MBT9433327.1"/>
    <property type="molecule type" value="Genomic_DNA"/>
</dbReference>
<sequence>MAQQRCEMPDRCRLENFDQLRQLALPEYRNQFQLEVVCPAARFGCGYTLKVNDQILYQCENVLEKSNNRDVNQLSFFHAANIRMKMEDMVYLKMGIEADGEMDYLSFYKNASLSRLFNISPDLAPPSPYSFCILS</sequence>
<evidence type="ECO:0000313" key="1">
    <source>
        <dbReference type="EMBL" id="MBT9433327.1"/>
    </source>
</evidence>
<accession>A0ABS5YEE2</accession>
<gene>
    <name evidence="1" type="ORF">JZM24_16640</name>
</gene>